<name>A0A2Z6MUE0_TRISU</name>
<dbReference type="AlphaFoldDB" id="A0A2Z6MUE0"/>
<sequence length="84" mass="9901">MEEMERLLEESISESAPKERAKKSHEQNLKRKFDDVGTDEENEEEEEEEEEDNNESVLPVNRPSASFRKPNSRRKGIPHRAPFF</sequence>
<gene>
    <name evidence="2" type="ORF">TSUD_103030</name>
</gene>
<accession>A0A2Z6MUE0</accession>
<evidence type="ECO:0000313" key="3">
    <source>
        <dbReference type="Proteomes" id="UP000242715"/>
    </source>
</evidence>
<proteinExistence type="predicted"/>
<reference evidence="3" key="1">
    <citation type="journal article" date="2017" name="Front. Plant Sci.">
        <title>Climate Clever Clovers: New Paradigm to Reduce the Environmental Footprint of Ruminants by Breeding Low Methanogenic Forages Utilizing Haplotype Variation.</title>
        <authorList>
            <person name="Kaur P."/>
            <person name="Appels R."/>
            <person name="Bayer P.E."/>
            <person name="Keeble-Gagnere G."/>
            <person name="Wang J."/>
            <person name="Hirakawa H."/>
            <person name="Shirasawa K."/>
            <person name="Vercoe P."/>
            <person name="Stefanova K."/>
            <person name="Durmic Z."/>
            <person name="Nichols P."/>
            <person name="Revell C."/>
            <person name="Isobe S.N."/>
            <person name="Edwards D."/>
            <person name="Erskine W."/>
        </authorList>
    </citation>
    <scope>NUCLEOTIDE SEQUENCE [LARGE SCALE GENOMIC DNA]</scope>
    <source>
        <strain evidence="3">cv. Daliak</strain>
    </source>
</reference>
<evidence type="ECO:0000256" key="1">
    <source>
        <dbReference type="SAM" id="MobiDB-lite"/>
    </source>
</evidence>
<protein>
    <submittedName>
        <fullName evidence="2">Uncharacterized protein</fullName>
    </submittedName>
</protein>
<feature type="region of interest" description="Disordered" evidence="1">
    <location>
        <begin position="1"/>
        <end position="84"/>
    </location>
</feature>
<dbReference type="EMBL" id="DF973573">
    <property type="protein sequence ID" value="GAU34981.1"/>
    <property type="molecule type" value="Genomic_DNA"/>
</dbReference>
<evidence type="ECO:0000313" key="2">
    <source>
        <dbReference type="EMBL" id="GAU34981.1"/>
    </source>
</evidence>
<dbReference type="Proteomes" id="UP000242715">
    <property type="component" value="Unassembled WGS sequence"/>
</dbReference>
<feature type="compositionally biased region" description="Basic and acidic residues" evidence="1">
    <location>
        <begin position="16"/>
        <end position="35"/>
    </location>
</feature>
<organism evidence="2 3">
    <name type="scientific">Trifolium subterraneum</name>
    <name type="common">Subterranean clover</name>
    <dbReference type="NCBI Taxonomy" id="3900"/>
    <lineage>
        <taxon>Eukaryota</taxon>
        <taxon>Viridiplantae</taxon>
        <taxon>Streptophyta</taxon>
        <taxon>Embryophyta</taxon>
        <taxon>Tracheophyta</taxon>
        <taxon>Spermatophyta</taxon>
        <taxon>Magnoliopsida</taxon>
        <taxon>eudicotyledons</taxon>
        <taxon>Gunneridae</taxon>
        <taxon>Pentapetalae</taxon>
        <taxon>rosids</taxon>
        <taxon>fabids</taxon>
        <taxon>Fabales</taxon>
        <taxon>Fabaceae</taxon>
        <taxon>Papilionoideae</taxon>
        <taxon>50 kb inversion clade</taxon>
        <taxon>NPAAA clade</taxon>
        <taxon>Hologalegina</taxon>
        <taxon>IRL clade</taxon>
        <taxon>Trifolieae</taxon>
        <taxon>Trifolium</taxon>
    </lineage>
</organism>
<keyword evidence="3" id="KW-1185">Reference proteome</keyword>
<feature type="compositionally biased region" description="Acidic residues" evidence="1">
    <location>
        <begin position="36"/>
        <end position="54"/>
    </location>
</feature>